<name>A0A9N9GCR2_9GLOM</name>
<proteinExistence type="predicted"/>
<evidence type="ECO:0000313" key="1">
    <source>
        <dbReference type="EMBL" id="CAG8597939.1"/>
    </source>
</evidence>
<dbReference type="EMBL" id="CAJVPJ010001617">
    <property type="protein sequence ID" value="CAG8597939.1"/>
    <property type="molecule type" value="Genomic_DNA"/>
</dbReference>
<reference evidence="1" key="1">
    <citation type="submission" date="2021-06" db="EMBL/GenBank/DDBJ databases">
        <authorList>
            <person name="Kallberg Y."/>
            <person name="Tangrot J."/>
            <person name="Rosling A."/>
        </authorList>
    </citation>
    <scope>NUCLEOTIDE SEQUENCE</scope>
    <source>
        <strain evidence="1">IA702</strain>
    </source>
</reference>
<organism evidence="1 2">
    <name type="scientific">Paraglomus occultum</name>
    <dbReference type="NCBI Taxonomy" id="144539"/>
    <lineage>
        <taxon>Eukaryota</taxon>
        <taxon>Fungi</taxon>
        <taxon>Fungi incertae sedis</taxon>
        <taxon>Mucoromycota</taxon>
        <taxon>Glomeromycotina</taxon>
        <taxon>Glomeromycetes</taxon>
        <taxon>Paraglomerales</taxon>
        <taxon>Paraglomeraceae</taxon>
        <taxon>Paraglomus</taxon>
    </lineage>
</organism>
<comment type="caution">
    <text evidence="1">The sequence shown here is derived from an EMBL/GenBank/DDBJ whole genome shotgun (WGS) entry which is preliminary data.</text>
</comment>
<keyword evidence="2" id="KW-1185">Reference proteome</keyword>
<dbReference type="AlphaFoldDB" id="A0A9N9GCR2"/>
<evidence type="ECO:0000313" key="2">
    <source>
        <dbReference type="Proteomes" id="UP000789572"/>
    </source>
</evidence>
<dbReference type="Proteomes" id="UP000789572">
    <property type="component" value="Unassembled WGS sequence"/>
</dbReference>
<gene>
    <name evidence="1" type="ORF">POCULU_LOCUS7312</name>
</gene>
<sequence>DQWERWKYQPTSRPVNQSEFWSRKYCELGRSSQLRSSGSRPELRIFGFGHDTSAWKDTNFALKEGLLTRPLPPDSIATKFDRTAAFCKWT</sequence>
<protein>
    <submittedName>
        <fullName evidence="1">1580_t:CDS:1</fullName>
    </submittedName>
</protein>
<feature type="non-terminal residue" evidence="1">
    <location>
        <position position="1"/>
    </location>
</feature>
<accession>A0A9N9GCR2</accession>